<dbReference type="InterPro" id="IPR007229">
    <property type="entry name" value="Nic_PRibTrfase-Fam"/>
</dbReference>
<organism evidence="7 8">
    <name type="scientific">Pelotomaculum thermopropionicum</name>
    <dbReference type="NCBI Taxonomy" id="110500"/>
    <lineage>
        <taxon>Bacteria</taxon>
        <taxon>Bacillati</taxon>
        <taxon>Bacillota</taxon>
        <taxon>Clostridia</taxon>
        <taxon>Eubacteriales</taxon>
        <taxon>Desulfotomaculaceae</taxon>
        <taxon>Pelotomaculum</taxon>
    </lineage>
</organism>
<dbReference type="PANTHER" id="PTHR11098:SF1">
    <property type="entry name" value="NICOTINATE PHOSPHORIBOSYLTRANSFERASE"/>
    <property type="match status" value="1"/>
</dbReference>
<dbReference type="AlphaFoldDB" id="A0A117M3U8"/>
<reference evidence="8" key="1">
    <citation type="journal article" date="2015" name="MBio">
        <title>Genome-Resolved Metagenomic Analysis Reveals Roles for Candidate Phyla and Other Microbial Community Members in Biogeochemical Transformations in Oil Reservoirs.</title>
        <authorList>
            <person name="Hu P."/>
            <person name="Tom L."/>
            <person name="Singh A."/>
            <person name="Thomas B.C."/>
            <person name="Baker B.J."/>
            <person name="Piceno Y.M."/>
            <person name="Andersen G.L."/>
            <person name="Banfield J.F."/>
        </authorList>
    </citation>
    <scope>NUCLEOTIDE SEQUENCE [LARGE SCALE GENOMIC DNA]</scope>
</reference>
<sequence>MIDIYALGTRLIVCVDSPALGGVYKLVAKKNGPGYIPGLKISGNPEKVTTPGFKKLYRIINKHTGKAEGDCITNFNEDLHGLNRLKLFDPVHTWIYKFVTNFEAVELLEPVFINGKQVYELPST</sequence>
<evidence type="ECO:0000256" key="5">
    <source>
        <dbReference type="ARBA" id="ARBA00022642"/>
    </source>
</evidence>
<keyword evidence="7" id="KW-0808">Transferase</keyword>
<keyword evidence="4" id="KW-0436">Ligase</keyword>
<evidence type="ECO:0000256" key="2">
    <source>
        <dbReference type="ARBA" id="ARBA00013236"/>
    </source>
</evidence>
<dbReference type="Gene3D" id="3.20.140.10">
    <property type="entry name" value="nicotinate phosphoribosyltransferase"/>
    <property type="match status" value="1"/>
</dbReference>
<evidence type="ECO:0000313" key="8">
    <source>
        <dbReference type="Proteomes" id="UP000054705"/>
    </source>
</evidence>
<evidence type="ECO:0000256" key="1">
    <source>
        <dbReference type="ARBA" id="ARBA00004952"/>
    </source>
</evidence>
<protein>
    <recommendedName>
        <fullName evidence="2">nicotinate phosphoribosyltransferase</fullName>
        <ecNumber evidence="2">6.3.4.21</ecNumber>
    </recommendedName>
</protein>
<keyword evidence="3" id="KW-0597">Phosphoprotein</keyword>
<dbReference type="InterPro" id="IPR041619">
    <property type="entry name" value="NAPRTase_C"/>
</dbReference>
<feature type="domain" description="Nicotinate phosphoribosyltransferase C-terminal" evidence="6">
    <location>
        <begin position="54"/>
        <end position="123"/>
    </location>
</feature>
<dbReference type="Pfam" id="PF17956">
    <property type="entry name" value="NAPRTase_C"/>
    <property type="match status" value="1"/>
</dbReference>
<accession>A0A117M3U8</accession>
<evidence type="ECO:0000256" key="4">
    <source>
        <dbReference type="ARBA" id="ARBA00022598"/>
    </source>
</evidence>
<dbReference type="GO" id="GO:0034355">
    <property type="term" value="P:NAD+ biosynthetic process via the salvage pathway"/>
    <property type="evidence" value="ECO:0007669"/>
    <property type="project" value="TreeGrafter"/>
</dbReference>
<name>A0A117M3U8_9FIRM</name>
<dbReference type="GO" id="GO:0004516">
    <property type="term" value="F:nicotinate phosphoribosyltransferase activity"/>
    <property type="evidence" value="ECO:0007669"/>
    <property type="project" value="UniProtKB-EC"/>
</dbReference>
<comment type="pathway">
    <text evidence="1">Cofactor biosynthesis; NAD(+) biosynthesis; nicotinate D-ribonucleotide from nicotinate: step 1/1.</text>
</comment>
<dbReference type="PATRIC" id="fig|110500.4.peg.602"/>
<comment type="caution">
    <text evidence="7">The sequence shown here is derived from an EMBL/GenBank/DDBJ whole genome shotgun (WGS) entry which is preliminary data.</text>
</comment>
<evidence type="ECO:0000313" key="7">
    <source>
        <dbReference type="EMBL" id="KUK82824.1"/>
    </source>
</evidence>
<evidence type="ECO:0000256" key="3">
    <source>
        <dbReference type="ARBA" id="ARBA00022553"/>
    </source>
</evidence>
<dbReference type="PANTHER" id="PTHR11098">
    <property type="entry name" value="NICOTINATE PHOSPHORIBOSYLTRANSFERASE"/>
    <property type="match status" value="1"/>
</dbReference>
<evidence type="ECO:0000259" key="6">
    <source>
        <dbReference type="Pfam" id="PF17956"/>
    </source>
</evidence>
<keyword evidence="5" id="KW-0662">Pyridine nucleotide biosynthesis</keyword>
<dbReference type="InterPro" id="IPR036068">
    <property type="entry name" value="Nicotinate_pribotase-like_C"/>
</dbReference>
<dbReference type="EC" id="6.3.4.21" evidence="2"/>
<proteinExistence type="predicted"/>
<dbReference type="EMBL" id="LGGS01000064">
    <property type="protein sequence ID" value="KUK82824.1"/>
    <property type="molecule type" value="Genomic_DNA"/>
</dbReference>
<dbReference type="GO" id="GO:0005829">
    <property type="term" value="C:cytosol"/>
    <property type="evidence" value="ECO:0007669"/>
    <property type="project" value="TreeGrafter"/>
</dbReference>
<dbReference type="Proteomes" id="UP000054705">
    <property type="component" value="Unassembled WGS sequence"/>
</dbReference>
<gene>
    <name evidence="7" type="ORF">XD97_0336</name>
</gene>
<keyword evidence="7" id="KW-0328">Glycosyltransferase</keyword>
<dbReference type="GO" id="GO:0016757">
    <property type="term" value="F:glycosyltransferase activity"/>
    <property type="evidence" value="ECO:0007669"/>
    <property type="project" value="UniProtKB-KW"/>
</dbReference>
<dbReference type="UniPathway" id="UPA00253">
    <property type="reaction ID" value="UER00457"/>
</dbReference>
<dbReference type="SUPFAM" id="SSF51690">
    <property type="entry name" value="Nicotinate/Quinolinate PRTase C-terminal domain-like"/>
    <property type="match status" value="1"/>
</dbReference>